<feature type="domain" description="GHMP kinase N-terminal" evidence="13">
    <location>
        <begin position="92"/>
        <end position="184"/>
    </location>
</feature>
<feature type="site" description="Transition state stabilizer" evidence="11">
    <location>
        <position position="28"/>
    </location>
</feature>
<feature type="binding site" evidence="11">
    <location>
        <position position="68"/>
    </location>
    <ligand>
        <name>ATP</name>
        <dbReference type="ChEBI" id="CHEBI:30616"/>
    </ligand>
</feature>
<evidence type="ECO:0000256" key="9">
    <source>
        <dbReference type="ARBA" id="ARBA00023144"/>
    </source>
</evidence>
<keyword evidence="7 11" id="KW-0067">ATP-binding</keyword>
<dbReference type="Pfam" id="PF10509">
    <property type="entry name" value="GalKase_gal_bdg"/>
    <property type="match status" value="1"/>
</dbReference>
<comment type="subcellular location">
    <subcellularLocation>
        <location evidence="11">Cytoplasm</location>
    </subcellularLocation>
</comment>
<dbReference type="InterPro" id="IPR000705">
    <property type="entry name" value="Galactokinase"/>
</dbReference>
<evidence type="ECO:0000256" key="10">
    <source>
        <dbReference type="ARBA" id="ARBA00023277"/>
    </source>
</evidence>
<dbReference type="EC" id="2.7.1.6" evidence="11 12"/>
<dbReference type="SUPFAM" id="SSF55060">
    <property type="entry name" value="GHMP Kinase, C-terminal domain"/>
    <property type="match status" value="1"/>
</dbReference>
<dbReference type="InterPro" id="IPR019539">
    <property type="entry name" value="GalKase_N"/>
</dbReference>
<dbReference type="SUPFAM" id="SSF54211">
    <property type="entry name" value="Ribosomal protein S5 domain 2-like"/>
    <property type="match status" value="1"/>
</dbReference>
<feature type="domain" description="Galactokinase N-terminal" evidence="15">
    <location>
        <begin position="8"/>
        <end position="58"/>
    </location>
</feature>
<dbReference type="InterPro" id="IPR006203">
    <property type="entry name" value="GHMP_knse_ATP-bd_CS"/>
</dbReference>
<comment type="function">
    <text evidence="11">Catalyzes the transfer of the gamma-phosphate of ATP to D-galactose to form alpha-D-galactose-1-phosphate (Gal-1-P).</text>
</comment>
<dbReference type="PROSITE" id="PS00627">
    <property type="entry name" value="GHMP_KINASES_ATP"/>
    <property type="match status" value="1"/>
</dbReference>
<dbReference type="InterPro" id="IPR013750">
    <property type="entry name" value="GHMP_kinase_C_dom"/>
</dbReference>
<accession>A0ABW2RLT1</accession>
<evidence type="ECO:0000256" key="1">
    <source>
        <dbReference type="ARBA" id="ARBA00006566"/>
    </source>
</evidence>
<feature type="domain" description="GHMP kinase C-terminal" evidence="14">
    <location>
        <begin position="289"/>
        <end position="368"/>
    </location>
</feature>
<protein>
    <recommendedName>
        <fullName evidence="11 12">Galactokinase</fullName>
        <ecNumber evidence="11 12">2.7.1.6</ecNumber>
    </recommendedName>
    <alternativeName>
        <fullName evidence="11">Galactose kinase</fullName>
    </alternativeName>
</protein>
<keyword evidence="2 11" id="KW-0963">Cytoplasm</keyword>
<dbReference type="Gene3D" id="3.30.70.890">
    <property type="entry name" value="GHMP kinase, C-terminal domain"/>
    <property type="match status" value="1"/>
</dbReference>
<feature type="binding site" evidence="11">
    <location>
        <begin position="126"/>
        <end position="132"/>
    </location>
    <ligand>
        <name>ATP</name>
        <dbReference type="ChEBI" id="CHEBI:30616"/>
    </ligand>
</feature>
<dbReference type="InterPro" id="IPR020568">
    <property type="entry name" value="Ribosomal_Su5_D2-typ_SF"/>
</dbReference>
<dbReference type="Gene3D" id="3.30.230.10">
    <property type="match status" value="1"/>
</dbReference>
<gene>
    <name evidence="11" type="primary">galK</name>
    <name evidence="16" type="ORF">ACFQNG_11115</name>
</gene>
<keyword evidence="9 11" id="KW-0299">Galactose metabolism</keyword>
<proteinExistence type="inferred from homology"/>
<dbReference type="PANTHER" id="PTHR10457:SF7">
    <property type="entry name" value="GALACTOKINASE-RELATED"/>
    <property type="match status" value="1"/>
</dbReference>
<feature type="active site" description="Proton acceptor" evidence="11">
    <location>
        <position position="176"/>
    </location>
</feature>
<dbReference type="InterPro" id="IPR014721">
    <property type="entry name" value="Ribsml_uS5_D2-typ_fold_subgr"/>
</dbReference>
<evidence type="ECO:0000259" key="15">
    <source>
        <dbReference type="Pfam" id="PF10509"/>
    </source>
</evidence>
<evidence type="ECO:0000256" key="6">
    <source>
        <dbReference type="ARBA" id="ARBA00022777"/>
    </source>
</evidence>
<evidence type="ECO:0000256" key="3">
    <source>
        <dbReference type="ARBA" id="ARBA00022679"/>
    </source>
</evidence>
<feature type="binding site" evidence="11">
    <location>
        <position position="226"/>
    </location>
    <ligand>
        <name>substrate</name>
    </ligand>
</feature>
<feature type="binding site" evidence="11">
    <location>
        <position position="164"/>
    </location>
    <ligand>
        <name>Mg(2+)</name>
        <dbReference type="ChEBI" id="CHEBI:18420"/>
    </ligand>
</feature>
<organism evidence="16 17">
    <name type="scientific">Laceyella putida</name>
    <dbReference type="NCBI Taxonomy" id="110101"/>
    <lineage>
        <taxon>Bacteria</taxon>
        <taxon>Bacillati</taxon>
        <taxon>Bacillota</taxon>
        <taxon>Bacilli</taxon>
        <taxon>Bacillales</taxon>
        <taxon>Thermoactinomycetaceae</taxon>
        <taxon>Laceyella</taxon>
    </lineage>
</organism>
<dbReference type="InterPro" id="IPR022963">
    <property type="entry name" value="Galactokinase_bac"/>
</dbReference>
<dbReference type="PRINTS" id="PR00959">
    <property type="entry name" value="MEVGALKINASE"/>
</dbReference>
<dbReference type="RefSeq" id="WP_379865003.1">
    <property type="nucleotide sequence ID" value="NZ_JBHTBW010000032.1"/>
</dbReference>
<dbReference type="EMBL" id="JBHTBW010000032">
    <property type="protein sequence ID" value="MFC7441662.1"/>
    <property type="molecule type" value="Genomic_DNA"/>
</dbReference>
<feature type="binding site" evidence="11">
    <location>
        <begin position="34"/>
        <end position="37"/>
    </location>
    <ligand>
        <name>substrate</name>
    </ligand>
</feature>
<name>A0ABW2RLT1_9BACL</name>
<comment type="pathway">
    <text evidence="11">Carbohydrate metabolism; galactose metabolism.</text>
</comment>
<dbReference type="PROSITE" id="PS00106">
    <property type="entry name" value="GALACTOKINASE"/>
    <property type="match status" value="1"/>
</dbReference>
<keyword evidence="6 11" id="KW-0418">Kinase</keyword>
<evidence type="ECO:0000256" key="12">
    <source>
        <dbReference type="NCBIfam" id="TIGR00131"/>
    </source>
</evidence>
<evidence type="ECO:0000256" key="4">
    <source>
        <dbReference type="ARBA" id="ARBA00022723"/>
    </source>
</evidence>
<dbReference type="InterPro" id="IPR036554">
    <property type="entry name" value="GHMP_kinase_C_sf"/>
</dbReference>
<comment type="similarity">
    <text evidence="1 11">Belongs to the GHMP kinase family. GalK subfamily.</text>
</comment>
<comment type="caution">
    <text evidence="16">The sequence shown here is derived from an EMBL/GenBank/DDBJ whole genome shotgun (WGS) entry which is preliminary data.</text>
</comment>
<evidence type="ECO:0000256" key="8">
    <source>
        <dbReference type="ARBA" id="ARBA00022842"/>
    </source>
</evidence>
<dbReference type="PIRSF" id="PIRSF000530">
    <property type="entry name" value="Galactokinase"/>
    <property type="match status" value="1"/>
</dbReference>
<dbReference type="NCBIfam" id="NF003705">
    <property type="entry name" value="PRK05322.1"/>
    <property type="match status" value="1"/>
</dbReference>
<dbReference type="InterPro" id="IPR006206">
    <property type="entry name" value="Mevalonate/galactokinase"/>
</dbReference>
<dbReference type="Pfam" id="PF08544">
    <property type="entry name" value="GHMP_kinases_C"/>
    <property type="match status" value="1"/>
</dbReference>
<evidence type="ECO:0000313" key="16">
    <source>
        <dbReference type="EMBL" id="MFC7441662.1"/>
    </source>
</evidence>
<evidence type="ECO:0000256" key="5">
    <source>
        <dbReference type="ARBA" id="ARBA00022741"/>
    </source>
</evidence>
<keyword evidence="10 11" id="KW-0119">Carbohydrate metabolism</keyword>
<keyword evidence="17" id="KW-1185">Reference proteome</keyword>
<evidence type="ECO:0000256" key="11">
    <source>
        <dbReference type="HAMAP-Rule" id="MF_00246"/>
    </source>
</evidence>
<evidence type="ECO:0000313" key="17">
    <source>
        <dbReference type="Proteomes" id="UP001596500"/>
    </source>
</evidence>
<dbReference type="HAMAP" id="MF_00246">
    <property type="entry name" value="Galactokinase"/>
    <property type="match status" value="1"/>
</dbReference>
<feature type="binding site" evidence="11">
    <location>
        <position position="132"/>
    </location>
    <ligand>
        <name>Mg(2+)</name>
        <dbReference type="ChEBI" id="CHEBI:18420"/>
    </ligand>
</feature>
<evidence type="ECO:0000256" key="7">
    <source>
        <dbReference type="ARBA" id="ARBA00022840"/>
    </source>
</evidence>
<reference evidence="17" key="1">
    <citation type="journal article" date="2019" name="Int. J. Syst. Evol. Microbiol.">
        <title>The Global Catalogue of Microorganisms (GCM) 10K type strain sequencing project: providing services to taxonomists for standard genome sequencing and annotation.</title>
        <authorList>
            <consortium name="The Broad Institute Genomics Platform"/>
            <consortium name="The Broad Institute Genome Sequencing Center for Infectious Disease"/>
            <person name="Wu L."/>
            <person name="Ma J."/>
        </authorList>
    </citation>
    <scope>NUCLEOTIDE SEQUENCE [LARGE SCALE GENOMIC DNA]</scope>
    <source>
        <strain evidence="17">CGMCC 1.12942</strain>
    </source>
</reference>
<dbReference type="GO" id="GO:0004335">
    <property type="term" value="F:galactokinase activity"/>
    <property type="evidence" value="ECO:0007669"/>
    <property type="project" value="UniProtKB-EC"/>
</dbReference>
<dbReference type="Pfam" id="PF00288">
    <property type="entry name" value="GHMP_kinases_N"/>
    <property type="match status" value="1"/>
</dbReference>
<dbReference type="PANTHER" id="PTHR10457">
    <property type="entry name" value="MEVALONATE KINASE/GALACTOKINASE"/>
    <property type="match status" value="1"/>
</dbReference>
<dbReference type="PRINTS" id="PR00473">
    <property type="entry name" value="GALCTOKINASE"/>
</dbReference>
<comment type="catalytic activity">
    <reaction evidence="11">
        <text>alpha-D-galactose + ATP = alpha-D-galactose 1-phosphate + ADP + H(+)</text>
        <dbReference type="Rhea" id="RHEA:13553"/>
        <dbReference type="ChEBI" id="CHEBI:15378"/>
        <dbReference type="ChEBI" id="CHEBI:28061"/>
        <dbReference type="ChEBI" id="CHEBI:30616"/>
        <dbReference type="ChEBI" id="CHEBI:58336"/>
        <dbReference type="ChEBI" id="CHEBI:456216"/>
        <dbReference type="EC" id="2.7.1.6"/>
    </reaction>
</comment>
<evidence type="ECO:0000259" key="14">
    <source>
        <dbReference type="Pfam" id="PF08544"/>
    </source>
</evidence>
<keyword evidence="4 11" id="KW-0479">Metal-binding</keyword>
<evidence type="ECO:0000259" key="13">
    <source>
        <dbReference type="Pfam" id="PF00288"/>
    </source>
</evidence>
<evidence type="ECO:0000256" key="2">
    <source>
        <dbReference type="ARBA" id="ARBA00022490"/>
    </source>
</evidence>
<dbReference type="InterPro" id="IPR019741">
    <property type="entry name" value="Galactokinase_CS"/>
</dbReference>
<keyword evidence="8 11" id="KW-0460">Magnesium</keyword>
<sequence length="401" mass="44796">MNVDKLRAKFEACFGHQDGLRIFFAPGRVNLIGEHTDYNGGYVFPAALTFGTWALVSPREDGMYRFRSLNFAVGVDCADGEWKVDPRDDWANYPKGMISTLQEAFPHIPKRLGGADILYYGTIPNGAGLSSSASILLVTALAITKLAGVDVPPVQLALLAQKAENRFIGVQCGIMDQFAIAMGKRNHAVKLKCDTLEYAYFPIDIAGYKLVITHTNKRRGLAESKYNERRRQCEEGLSQIRQRLPRVQTLGDLSYAEWVNVREAVTDEVIRRRVEHVVSENERVVLATQSLEQHDLRTFGELMRKSHESLRDNYEVTGLELDALYEIASHVEGCIGTRMTGAGFGGCNVSLVKGDCVARFKEQVTQYYTGKTGLAPTFYECEIGDGVKEMTEEEVGAWPFW</sequence>
<dbReference type="NCBIfam" id="TIGR00131">
    <property type="entry name" value="gal_kin"/>
    <property type="match status" value="1"/>
</dbReference>
<keyword evidence="5 11" id="KW-0547">Nucleotide-binding</keyword>
<dbReference type="InterPro" id="IPR006204">
    <property type="entry name" value="GHMP_kinase_N_dom"/>
</dbReference>
<dbReference type="Proteomes" id="UP001596500">
    <property type="component" value="Unassembled WGS sequence"/>
</dbReference>
<keyword evidence="3 11" id="KW-0808">Transferase</keyword>